<dbReference type="AlphaFoldDB" id="A0A0L6UZC5"/>
<dbReference type="Proteomes" id="UP000037035">
    <property type="component" value="Unassembled WGS sequence"/>
</dbReference>
<accession>A0A0L6UZC5</accession>
<evidence type="ECO:0000313" key="3">
    <source>
        <dbReference type="Proteomes" id="UP000037035"/>
    </source>
</evidence>
<evidence type="ECO:0000256" key="1">
    <source>
        <dbReference type="SAM" id="MobiDB-lite"/>
    </source>
</evidence>
<proteinExistence type="predicted"/>
<dbReference type="VEuPathDB" id="FungiDB:VP01_3114g2"/>
<dbReference type="OrthoDB" id="8015427at2759"/>
<dbReference type="EMBL" id="LAVV01008074">
    <property type="protein sequence ID" value="KNZ53868.1"/>
    <property type="molecule type" value="Genomic_DNA"/>
</dbReference>
<gene>
    <name evidence="2" type="ORF">VP01_3114g2</name>
</gene>
<protein>
    <submittedName>
        <fullName evidence="2">Uncharacterized protein</fullName>
    </submittedName>
</protein>
<evidence type="ECO:0000313" key="2">
    <source>
        <dbReference type="EMBL" id="KNZ53868.1"/>
    </source>
</evidence>
<keyword evidence="3" id="KW-1185">Reference proteome</keyword>
<comment type="caution">
    <text evidence="2">The sequence shown here is derived from an EMBL/GenBank/DDBJ whole genome shotgun (WGS) entry which is preliminary data.</text>
</comment>
<sequence>MQDGLQKIRNSINPCSSKTNKTNKKKAVPWGCDRVKGGESSISIILNWLSTVTHWLAGRHQSRKNQEVVVRRSPQGLKENGIYHRDVKVKSKLEVFVGTGTHLTPLWDQDQSSNLFSQVLQSLLAIKLLRIPPTGQVETCHQIHWMS</sequence>
<name>A0A0L6UZC5_9BASI</name>
<feature type="region of interest" description="Disordered" evidence="1">
    <location>
        <begin position="1"/>
        <end position="24"/>
    </location>
</feature>
<organism evidence="2 3">
    <name type="scientific">Puccinia sorghi</name>
    <dbReference type="NCBI Taxonomy" id="27349"/>
    <lineage>
        <taxon>Eukaryota</taxon>
        <taxon>Fungi</taxon>
        <taxon>Dikarya</taxon>
        <taxon>Basidiomycota</taxon>
        <taxon>Pucciniomycotina</taxon>
        <taxon>Pucciniomycetes</taxon>
        <taxon>Pucciniales</taxon>
        <taxon>Pucciniaceae</taxon>
        <taxon>Puccinia</taxon>
    </lineage>
</organism>
<reference evidence="2 3" key="1">
    <citation type="submission" date="2015-08" db="EMBL/GenBank/DDBJ databases">
        <title>Next Generation Sequencing and Analysis of the Genome of Puccinia sorghi L Schw, the Causal Agent of Maize Common Rust.</title>
        <authorList>
            <person name="Rochi L."/>
            <person name="Burguener G."/>
            <person name="Darino M."/>
            <person name="Turjanski A."/>
            <person name="Kreff E."/>
            <person name="Dieguez M.J."/>
            <person name="Sacco F."/>
        </authorList>
    </citation>
    <scope>NUCLEOTIDE SEQUENCE [LARGE SCALE GENOMIC DNA]</scope>
    <source>
        <strain evidence="2 3">RO10H11247</strain>
    </source>
</reference>